<keyword evidence="2" id="KW-0472">Membrane</keyword>
<dbReference type="EMBL" id="CP061799">
    <property type="protein sequence ID" value="QTA81842.1"/>
    <property type="molecule type" value="Genomic_DNA"/>
</dbReference>
<keyword evidence="2" id="KW-1133">Transmembrane helix</keyword>
<keyword evidence="4" id="KW-1185">Reference proteome</keyword>
<accession>A0A975BAP9</accession>
<proteinExistence type="predicted"/>
<keyword evidence="2" id="KW-0812">Transmembrane</keyword>
<dbReference type="RefSeq" id="WP_207687826.1">
    <property type="nucleotide sequence ID" value="NZ_CP061799.1"/>
</dbReference>
<reference evidence="3" key="1">
    <citation type="journal article" date="2021" name="Microb. Physiol.">
        <title>Proteogenomic Insights into the Physiology of Marine, Sulfate-Reducing, Filamentous Desulfonema limicola and Desulfonema magnum.</title>
        <authorList>
            <person name="Schnaars V."/>
            <person name="Wohlbrand L."/>
            <person name="Scheve S."/>
            <person name="Hinrichs C."/>
            <person name="Reinhardt R."/>
            <person name="Rabus R."/>
        </authorList>
    </citation>
    <scope>NUCLEOTIDE SEQUENCE</scope>
    <source>
        <strain evidence="3">5ac10</strain>
    </source>
</reference>
<name>A0A975BAP9_9BACT</name>
<feature type="transmembrane region" description="Helical" evidence="2">
    <location>
        <begin position="35"/>
        <end position="53"/>
    </location>
</feature>
<dbReference type="AlphaFoldDB" id="A0A975BAP9"/>
<sequence>MRKSHWHIIPCVFIIISVILVWTTAYTAADVLGNLQWILYSAGVTALAGIFWFRHEQSTETACLEKEKDVFKSEKKAFKEETENFKQIKKSFEQEIEKKSLLIQKQENILSQKLITLHEWMEFPKSIEESGINENNLVITDFHKQDQAVNELLKSQADQFFKRIKNNYYHEQGLFKKDRLFNDIFSLVDKIAKIYNPQSQSPVLETSIEQLLRSINRIALHMLVLMEQFPLDFKTYNLKKTFETVQAGVKAYGVYKNAMPYWDYLRPYIILDVLPWEQTPLPWV</sequence>
<evidence type="ECO:0000256" key="2">
    <source>
        <dbReference type="SAM" id="Phobius"/>
    </source>
</evidence>
<evidence type="ECO:0000256" key="1">
    <source>
        <dbReference type="SAM" id="Coils"/>
    </source>
</evidence>
<protein>
    <submittedName>
        <fullName evidence="3">Uncharacterized protein</fullName>
    </submittedName>
</protein>
<organism evidence="3 4">
    <name type="scientific">Desulfonema limicola</name>
    <dbReference type="NCBI Taxonomy" id="45656"/>
    <lineage>
        <taxon>Bacteria</taxon>
        <taxon>Pseudomonadati</taxon>
        <taxon>Thermodesulfobacteriota</taxon>
        <taxon>Desulfobacteria</taxon>
        <taxon>Desulfobacterales</taxon>
        <taxon>Desulfococcaceae</taxon>
        <taxon>Desulfonema</taxon>
    </lineage>
</organism>
<dbReference type="KEGG" id="dli:dnl_41930"/>
<evidence type="ECO:0000313" key="4">
    <source>
        <dbReference type="Proteomes" id="UP000663720"/>
    </source>
</evidence>
<dbReference type="Proteomes" id="UP000663720">
    <property type="component" value="Chromosome"/>
</dbReference>
<feature type="coiled-coil region" evidence="1">
    <location>
        <begin position="75"/>
        <end position="109"/>
    </location>
</feature>
<gene>
    <name evidence="3" type="ORF">dnl_41930</name>
</gene>
<evidence type="ECO:0000313" key="3">
    <source>
        <dbReference type="EMBL" id="QTA81842.1"/>
    </source>
</evidence>
<keyword evidence="1" id="KW-0175">Coiled coil</keyword>
<feature type="transmembrane region" description="Helical" evidence="2">
    <location>
        <begin position="7"/>
        <end position="29"/>
    </location>
</feature>